<dbReference type="AlphaFoldDB" id="A0AAW0U9W3"/>
<protein>
    <submittedName>
        <fullName evidence="1">Uncharacterized protein</fullName>
    </submittedName>
</protein>
<keyword evidence="2" id="KW-1185">Reference proteome</keyword>
<comment type="caution">
    <text evidence="1">The sequence shown here is derived from an EMBL/GenBank/DDBJ whole genome shotgun (WGS) entry which is preliminary data.</text>
</comment>
<accession>A0AAW0U9W3</accession>
<sequence length="105" mass="11593">MVENRLSVACLDLFVGQCQETGRRKPDERTSSSLSSPKTTRLTTLIPALPSRADRYRTQGLEYASIDLGRASLSIRETKAKLGQVVLKLVSRRNTIIIASMSVTL</sequence>
<organism evidence="1 2">
    <name type="scientific">Scylla paramamosain</name>
    <name type="common">Mud crab</name>
    <dbReference type="NCBI Taxonomy" id="85552"/>
    <lineage>
        <taxon>Eukaryota</taxon>
        <taxon>Metazoa</taxon>
        <taxon>Ecdysozoa</taxon>
        <taxon>Arthropoda</taxon>
        <taxon>Crustacea</taxon>
        <taxon>Multicrustacea</taxon>
        <taxon>Malacostraca</taxon>
        <taxon>Eumalacostraca</taxon>
        <taxon>Eucarida</taxon>
        <taxon>Decapoda</taxon>
        <taxon>Pleocyemata</taxon>
        <taxon>Brachyura</taxon>
        <taxon>Eubrachyura</taxon>
        <taxon>Portunoidea</taxon>
        <taxon>Portunidae</taxon>
        <taxon>Portuninae</taxon>
        <taxon>Scylla</taxon>
    </lineage>
</organism>
<evidence type="ECO:0000313" key="2">
    <source>
        <dbReference type="Proteomes" id="UP001487740"/>
    </source>
</evidence>
<reference evidence="1 2" key="1">
    <citation type="submission" date="2023-03" db="EMBL/GenBank/DDBJ databases">
        <title>High-quality genome of Scylla paramamosain provides insights in environmental adaptation.</title>
        <authorList>
            <person name="Zhang L."/>
        </authorList>
    </citation>
    <scope>NUCLEOTIDE SEQUENCE [LARGE SCALE GENOMIC DNA]</scope>
    <source>
        <strain evidence="1">LZ_2023a</strain>
        <tissue evidence="1">Muscle</tissue>
    </source>
</reference>
<gene>
    <name evidence="1" type="ORF">O3P69_005079</name>
</gene>
<proteinExistence type="predicted"/>
<dbReference type="Proteomes" id="UP001487740">
    <property type="component" value="Unassembled WGS sequence"/>
</dbReference>
<evidence type="ECO:0000313" key="1">
    <source>
        <dbReference type="EMBL" id="KAK8396859.1"/>
    </source>
</evidence>
<dbReference type="EMBL" id="JARAKH010000015">
    <property type="protein sequence ID" value="KAK8396859.1"/>
    <property type="molecule type" value="Genomic_DNA"/>
</dbReference>
<name>A0AAW0U9W3_SCYPA</name>